<proteinExistence type="predicted"/>
<evidence type="ECO:0000313" key="2">
    <source>
        <dbReference type="Proteomes" id="UP000789920"/>
    </source>
</evidence>
<protein>
    <submittedName>
        <fullName evidence="1">28449_t:CDS:1</fullName>
    </submittedName>
</protein>
<organism evidence="1 2">
    <name type="scientific">Racocetra persica</name>
    <dbReference type="NCBI Taxonomy" id="160502"/>
    <lineage>
        <taxon>Eukaryota</taxon>
        <taxon>Fungi</taxon>
        <taxon>Fungi incertae sedis</taxon>
        <taxon>Mucoromycota</taxon>
        <taxon>Glomeromycotina</taxon>
        <taxon>Glomeromycetes</taxon>
        <taxon>Diversisporales</taxon>
        <taxon>Gigasporaceae</taxon>
        <taxon>Racocetra</taxon>
    </lineage>
</organism>
<sequence>MWIPQEDQVQILTWMFIILTTLCLTIPSAFAAHYHADYKSFSELQEARRTQIIFFWLSCSFIWILIMYYGRAVVTLTKESLRLTVVEDDQWIKKVKEKLRNKKRLKANIKKMEAYNWVCGIVFLFWSIVLIPPMINYELMKQDIVAKIYSFFSTDATPILFGFLIYTIIKENAIDDPTSTDCDEQLDTWIQSLQSGNENTVLLLNNNNLKHDSIYTGNSFCGSNIHEINSFNSRSGTEEYKDINTGHAIIDSNQDNLAGTDEQQDTNTSNNIIDSNQDNLAGTDEQQDTNT</sequence>
<dbReference type="Proteomes" id="UP000789920">
    <property type="component" value="Unassembled WGS sequence"/>
</dbReference>
<comment type="caution">
    <text evidence="1">The sequence shown here is derived from an EMBL/GenBank/DDBJ whole genome shotgun (WGS) entry which is preliminary data.</text>
</comment>
<feature type="non-terminal residue" evidence="1">
    <location>
        <position position="291"/>
    </location>
</feature>
<name>A0ACA9NIK0_9GLOM</name>
<gene>
    <name evidence="1" type="ORF">RPERSI_LOCUS8217</name>
</gene>
<dbReference type="EMBL" id="CAJVQC010014687">
    <property type="protein sequence ID" value="CAG8659591.1"/>
    <property type="molecule type" value="Genomic_DNA"/>
</dbReference>
<evidence type="ECO:0000313" key="1">
    <source>
        <dbReference type="EMBL" id="CAG8659591.1"/>
    </source>
</evidence>
<reference evidence="1" key="1">
    <citation type="submission" date="2021-06" db="EMBL/GenBank/DDBJ databases">
        <authorList>
            <person name="Kallberg Y."/>
            <person name="Tangrot J."/>
            <person name="Rosling A."/>
        </authorList>
    </citation>
    <scope>NUCLEOTIDE SEQUENCE</scope>
    <source>
        <strain evidence="1">MA461A</strain>
    </source>
</reference>
<accession>A0ACA9NIK0</accession>
<keyword evidence="2" id="KW-1185">Reference proteome</keyword>